<dbReference type="RefSeq" id="WP_051192436.1">
    <property type="nucleotide sequence ID" value="NZ_JBIAQY010000003.1"/>
</dbReference>
<evidence type="ECO:0000313" key="2">
    <source>
        <dbReference type="EMBL" id="MFF3568273.1"/>
    </source>
</evidence>
<gene>
    <name evidence="2" type="ORF">ACFYXQ_10920</name>
</gene>
<feature type="transmembrane region" description="Helical" evidence="1">
    <location>
        <begin position="56"/>
        <end position="74"/>
    </location>
</feature>
<keyword evidence="1" id="KW-1133">Transmembrane helix</keyword>
<reference evidence="2 3" key="1">
    <citation type="submission" date="2024-10" db="EMBL/GenBank/DDBJ databases">
        <title>The Natural Products Discovery Center: Release of the First 8490 Sequenced Strains for Exploring Actinobacteria Biosynthetic Diversity.</title>
        <authorList>
            <person name="Kalkreuter E."/>
            <person name="Kautsar S.A."/>
            <person name="Yang D."/>
            <person name="Bader C.D."/>
            <person name="Teijaro C.N."/>
            <person name="Fluegel L."/>
            <person name="Davis C.M."/>
            <person name="Simpson J.R."/>
            <person name="Lauterbach L."/>
            <person name="Steele A.D."/>
            <person name="Gui C."/>
            <person name="Meng S."/>
            <person name="Li G."/>
            <person name="Viehrig K."/>
            <person name="Ye F."/>
            <person name="Su P."/>
            <person name="Kiefer A.F."/>
            <person name="Nichols A."/>
            <person name="Cepeda A.J."/>
            <person name="Yan W."/>
            <person name="Fan B."/>
            <person name="Jiang Y."/>
            <person name="Adhikari A."/>
            <person name="Zheng C.-J."/>
            <person name="Schuster L."/>
            <person name="Cowan T.M."/>
            <person name="Smanski M.J."/>
            <person name="Chevrette M.G."/>
            <person name="De Carvalho L.P.S."/>
            <person name="Shen B."/>
        </authorList>
    </citation>
    <scope>NUCLEOTIDE SEQUENCE [LARGE SCALE GENOMIC DNA]</scope>
    <source>
        <strain evidence="2 3">NPDC002593</strain>
    </source>
</reference>
<accession>A0ABW6RW76</accession>
<evidence type="ECO:0000256" key="1">
    <source>
        <dbReference type="SAM" id="Phobius"/>
    </source>
</evidence>
<dbReference type="EMBL" id="JBIAQY010000003">
    <property type="protein sequence ID" value="MFF3568273.1"/>
    <property type="molecule type" value="Genomic_DNA"/>
</dbReference>
<proteinExistence type="predicted"/>
<feature type="transmembrane region" description="Helical" evidence="1">
    <location>
        <begin position="105"/>
        <end position="126"/>
    </location>
</feature>
<name>A0ABW6RW76_9NOCA</name>
<evidence type="ECO:0000313" key="3">
    <source>
        <dbReference type="Proteomes" id="UP001601992"/>
    </source>
</evidence>
<keyword evidence="1" id="KW-0472">Membrane</keyword>
<organism evidence="2 3">
    <name type="scientific">Nocardia jiangxiensis</name>
    <dbReference type="NCBI Taxonomy" id="282685"/>
    <lineage>
        <taxon>Bacteria</taxon>
        <taxon>Bacillati</taxon>
        <taxon>Actinomycetota</taxon>
        <taxon>Actinomycetes</taxon>
        <taxon>Mycobacteriales</taxon>
        <taxon>Nocardiaceae</taxon>
        <taxon>Nocardia</taxon>
    </lineage>
</organism>
<comment type="caution">
    <text evidence="2">The sequence shown here is derived from an EMBL/GenBank/DDBJ whole genome shotgun (WGS) entry which is preliminary data.</text>
</comment>
<dbReference type="Proteomes" id="UP001601992">
    <property type="component" value="Unassembled WGS sequence"/>
</dbReference>
<protein>
    <submittedName>
        <fullName evidence="2">Uncharacterized protein</fullName>
    </submittedName>
</protein>
<sequence length="177" mass="17402">MLVGATVATLAVAAHGLAGGGWPGSAPLTLLLCTAAGIGAIATLLPVPAGTPSRTALLAALAAGQSAAHLALSLPGSDSMAAGRESCGAAGTFLSAVGLHNGPMAAAHALATLVCAVLIIAAERLYTVVSRAIRTIIGPTRPLPPAPRAPRWLDAPPHIHRLLHAGSLGSRAPPMPV</sequence>
<keyword evidence="3" id="KW-1185">Reference proteome</keyword>
<keyword evidence="1" id="KW-0812">Transmembrane</keyword>
<feature type="transmembrane region" description="Helical" evidence="1">
    <location>
        <begin position="28"/>
        <end position="49"/>
    </location>
</feature>